<dbReference type="Gene3D" id="3.40.190.10">
    <property type="entry name" value="Periplasmic binding protein-like II"/>
    <property type="match status" value="2"/>
</dbReference>
<sequence length="371" mass="37838">MQHGSRILVGAVGLAATGVLLLAGCAQPTRVGGDAGNIANDAASFSGTARGAGATSAEVAMQTWITGFTADNPDAFIDYKPVGSGAGLEQFAAGDVDFAASDESLADQELAKANARCGGEIVQVPLYVSPIAIVYNVPGVTDLQLAPSTLAGIFDHQITNWNDPLIAADNPGKTRPLLTITTVSRADRSGTTNNFTDYLKAASGFSGWRHQVSDAWPAPSGVAAQGTSNVVHAVTERAGAIGYVDASQARSLSTAKIKVGNEYVGPSAEAAAKVLETAKRADNQGRYSFALTLDRDTTASGTYPVVLVSYGIACAKYPNFAKAALVRGVFTYLASAKGQAAAAKAAGSAPLSEAVRTQITPAVEAISAGPT</sequence>
<protein>
    <recommendedName>
        <fullName evidence="4">Phosphate-binding protein</fullName>
    </recommendedName>
</protein>
<dbReference type="PIRSF" id="PIRSF002756">
    <property type="entry name" value="PstS"/>
    <property type="match status" value="1"/>
</dbReference>
<evidence type="ECO:0000256" key="4">
    <source>
        <dbReference type="PIRNR" id="PIRNR002756"/>
    </source>
</evidence>
<evidence type="ECO:0000256" key="1">
    <source>
        <dbReference type="ARBA" id="ARBA00008725"/>
    </source>
</evidence>
<evidence type="ECO:0000259" key="5">
    <source>
        <dbReference type="Pfam" id="PF12849"/>
    </source>
</evidence>
<evidence type="ECO:0000313" key="7">
    <source>
        <dbReference type="Proteomes" id="UP001299970"/>
    </source>
</evidence>
<gene>
    <name evidence="6" type="ORF">MMF94_06035</name>
</gene>
<comment type="caution">
    <text evidence="6">The sequence shown here is derived from an EMBL/GenBank/DDBJ whole genome shotgun (WGS) entry which is preliminary data.</text>
</comment>
<evidence type="ECO:0000256" key="3">
    <source>
        <dbReference type="ARBA" id="ARBA00022592"/>
    </source>
</evidence>
<dbReference type="Pfam" id="PF12849">
    <property type="entry name" value="PBP_like_2"/>
    <property type="match status" value="1"/>
</dbReference>
<dbReference type="SUPFAM" id="SSF53850">
    <property type="entry name" value="Periplasmic binding protein-like II"/>
    <property type="match status" value="1"/>
</dbReference>
<proteinExistence type="inferred from homology"/>
<name>A0ABS9T9M4_9PSEU</name>
<dbReference type="PANTHER" id="PTHR42996">
    <property type="entry name" value="PHOSPHATE-BINDING PROTEIN PSTS"/>
    <property type="match status" value="1"/>
</dbReference>
<dbReference type="PROSITE" id="PS51257">
    <property type="entry name" value="PROKAR_LIPOPROTEIN"/>
    <property type="match status" value="1"/>
</dbReference>
<dbReference type="RefSeq" id="WP_241035384.1">
    <property type="nucleotide sequence ID" value="NZ_BAAAJF010000018.1"/>
</dbReference>
<dbReference type="InterPro" id="IPR050962">
    <property type="entry name" value="Phosphate-bind_PstS"/>
</dbReference>
<dbReference type="Proteomes" id="UP001299970">
    <property type="component" value="Unassembled WGS sequence"/>
</dbReference>
<keyword evidence="3 4" id="KW-0592">Phosphate transport</keyword>
<dbReference type="InterPro" id="IPR024370">
    <property type="entry name" value="PBP_domain"/>
</dbReference>
<evidence type="ECO:0000313" key="6">
    <source>
        <dbReference type="EMBL" id="MCH6165235.1"/>
    </source>
</evidence>
<keyword evidence="7" id="KW-1185">Reference proteome</keyword>
<organism evidence="6 7">
    <name type="scientific">Pseudonocardia alaniniphila</name>
    <dbReference type="NCBI Taxonomy" id="75291"/>
    <lineage>
        <taxon>Bacteria</taxon>
        <taxon>Bacillati</taxon>
        <taxon>Actinomycetota</taxon>
        <taxon>Actinomycetes</taxon>
        <taxon>Pseudonocardiales</taxon>
        <taxon>Pseudonocardiaceae</taxon>
        <taxon>Pseudonocardia</taxon>
    </lineage>
</organism>
<comment type="similarity">
    <text evidence="1 4">Belongs to the PstS family.</text>
</comment>
<accession>A0ABS9T9M4</accession>
<evidence type="ECO:0000256" key="2">
    <source>
        <dbReference type="ARBA" id="ARBA00022448"/>
    </source>
</evidence>
<dbReference type="PANTHER" id="PTHR42996:SF1">
    <property type="entry name" value="PHOSPHATE-BINDING PROTEIN PSTS"/>
    <property type="match status" value="1"/>
</dbReference>
<dbReference type="CDD" id="cd13565">
    <property type="entry name" value="PBP2_PstS"/>
    <property type="match status" value="1"/>
</dbReference>
<reference evidence="6 7" key="1">
    <citation type="submission" date="2022-03" db="EMBL/GenBank/DDBJ databases">
        <title>Pseudonocardia alaer sp. nov., a novel actinomycete isolated from reed forest soil.</title>
        <authorList>
            <person name="Wang L."/>
        </authorList>
    </citation>
    <scope>NUCLEOTIDE SEQUENCE [LARGE SCALE GENOMIC DNA]</scope>
    <source>
        <strain evidence="6 7">Y-16303</strain>
    </source>
</reference>
<feature type="domain" description="PBP" evidence="5">
    <location>
        <begin position="46"/>
        <end position="336"/>
    </location>
</feature>
<keyword evidence="2 4" id="KW-0813">Transport</keyword>
<dbReference type="EMBL" id="JAKXMK010000004">
    <property type="protein sequence ID" value="MCH6165235.1"/>
    <property type="molecule type" value="Genomic_DNA"/>
</dbReference>
<dbReference type="InterPro" id="IPR005673">
    <property type="entry name" value="ABC_phos-bd_PstS"/>
</dbReference>